<dbReference type="InterPro" id="IPR006047">
    <property type="entry name" value="GH13_cat_dom"/>
</dbReference>
<evidence type="ECO:0000256" key="1">
    <source>
        <dbReference type="ARBA" id="ARBA00022801"/>
    </source>
</evidence>
<accession>T0ZNH2</accession>
<evidence type="ECO:0000313" key="4">
    <source>
        <dbReference type="EMBL" id="EQD46218.1"/>
    </source>
</evidence>
<feature type="non-terminal residue" evidence="4">
    <location>
        <position position="1"/>
    </location>
</feature>
<dbReference type="AlphaFoldDB" id="T0ZNH2"/>
<comment type="caution">
    <text evidence="4">The sequence shown here is derived from an EMBL/GenBank/DDBJ whole genome shotgun (WGS) entry which is preliminary data.</text>
</comment>
<dbReference type="EMBL" id="AUZY01008343">
    <property type="protein sequence ID" value="EQD46218.1"/>
    <property type="molecule type" value="Genomic_DNA"/>
</dbReference>
<reference evidence="4" key="2">
    <citation type="journal article" date="2014" name="ISME J.">
        <title>Microbial stratification in low pH oxic and suboxic macroscopic growths along an acid mine drainage.</title>
        <authorList>
            <person name="Mendez-Garcia C."/>
            <person name="Mesa V."/>
            <person name="Sprenger R.R."/>
            <person name="Richter M."/>
            <person name="Diez M.S."/>
            <person name="Solano J."/>
            <person name="Bargiela R."/>
            <person name="Golyshina O.V."/>
            <person name="Manteca A."/>
            <person name="Ramos J.L."/>
            <person name="Gallego J.R."/>
            <person name="Llorente I."/>
            <person name="Martins Dos Santos V.A."/>
            <person name="Jensen O.N."/>
            <person name="Pelaez A.I."/>
            <person name="Sanchez J."/>
            <person name="Ferrer M."/>
        </authorList>
    </citation>
    <scope>NUCLEOTIDE SEQUENCE</scope>
</reference>
<gene>
    <name evidence="4" type="ORF">B1B_12707</name>
</gene>
<dbReference type="GO" id="GO:0016798">
    <property type="term" value="F:hydrolase activity, acting on glycosyl bonds"/>
    <property type="evidence" value="ECO:0007669"/>
    <property type="project" value="UniProtKB-KW"/>
</dbReference>
<keyword evidence="2" id="KW-0326">Glycosidase</keyword>
<protein>
    <submittedName>
        <fullName evidence="4">Maltodextrin glucosidase</fullName>
    </submittedName>
</protein>
<evidence type="ECO:0000256" key="2">
    <source>
        <dbReference type="ARBA" id="ARBA00023295"/>
    </source>
</evidence>
<dbReference type="InterPro" id="IPR017853">
    <property type="entry name" value="GH"/>
</dbReference>
<keyword evidence="1" id="KW-0378">Hydrolase</keyword>
<reference evidence="4" key="1">
    <citation type="submission" date="2013-08" db="EMBL/GenBank/DDBJ databases">
        <authorList>
            <person name="Mendez C."/>
            <person name="Richter M."/>
            <person name="Ferrer M."/>
            <person name="Sanchez J."/>
        </authorList>
    </citation>
    <scope>NUCLEOTIDE SEQUENCE</scope>
</reference>
<feature type="non-terminal residue" evidence="4">
    <location>
        <position position="238"/>
    </location>
</feature>
<evidence type="ECO:0000259" key="3">
    <source>
        <dbReference type="SMART" id="SM00642"/>
    </source>
</evidence>
<sequence>YSYGGCETEQHTWSSGYTNVVANQGSACNSEVFFGGDLAGIQDKLSYIKQTLGANILYLTPIFESPTNHKYDTTDYYAVDPAFGTDSDLENLIAAIHSSSNGPQGYIILDGVFNHTGDTNCWFGKETYGTLQCSVVGAYQSQSSPYYSWYTFQDWPGQYSSFEDSTPTMPKLNYGATGSPVREQIYAGANSVVQTYLKAPFDIDGWRLDSAQMLDAGGNGGSDATNHQIMEQLRAAVL</sequence>
<dbReference type="PANTHER" id="PTHR10357:SF210">
    <property type="entry name" value="MALTODEXTRIN GLUCOSIDASE"/>
    <property type="match status" value="1"/>
</dbReference>
<dbReference type="SUPFAM" id="SSF51445">
    <property type="entry name" value="(Trans)glycosidases"/>
    <property type="match status" value="1"/>
</dbReference>
<dbReference type="Gene3D" id="3.20.20.80">
    <property type="entry name" value="Glycosidases"/>
    <property type="match status" value="1"/>
</dbReference>
<organism evidence="4">
    <name type="scientific">mine drainage metagenome</name>
    <dbReference type="NCBI Taxonomy" id="410659"/>
    <lineage>
        <taxon>unclassified sequences</taxon>
        <taxon>metagenomes</taxon>
        <taxon>ecological metagenomes</taxon>
    </lineage>
</organism>
<dbReference type="GO" id="GO:0005975">
    <property type="term" value="P:carbohydrate metabolic process"/>
    <property type="evidence" value="ECO:0007669"/>
    <property type="project" value="InterPro"/>
</dbReference>
<dbReference type="PANTHER" id="PTHR10357">
    <property type="entry name" value="ALPHA-AMYLASE FAMILY MEMBER"/>
    <property type="match status" value="1"/>
</dbReference>
<dbReference type="SMART" id="SM00642">
    <property type="entry name" value="Aamy"/>
    <property type="match status" value="1"/>
</dbReference>
<proteinExistence type="predicted"/>
<dbReference type="Pfam" id="PF00128">
    <property type="entry name" value="Alpha-amylase"/>
    <property type="match status" value="1"/>
</dbReference>
<feature type="domain" description="Glycosyl hydrolase family 13 catalytic" evidence="3">
    <location>
        <begin position="13"/>
        <end position="234"/>
    </location>
</feature>
<name>T0ZNH2_9ZZZZ</name>